<name>A0A1Y1QM32_9GAMM</name>
<dbReference type="AlphaFoldDB" id="A0A1Y1QM32"/>
<evidence type="ECO:0000256" key="1">
    <source>
        <dbReference type="SAM" id="MobiDB-lite"/>
    </source>
</evidence>
<dbReference type="PROSITE" id="PS51257">
    <property type="entry name" value="PROKAR_LIPOPROTEIN"/>
    <property type="match status" value="1"/>
</dbReference>
<reference evidence="3 4" key="1">
    <citation type="submission" date="2017-01" db="EMBL/GenBank/DDBJ databases">
        <title>Novel large sulfur bacteria in the metagenomes of groundwater-fed chemosynthetic microbial mats in the Lake Huron basin.</title>
        <authorList>
            <person name="Sharrar A.M."/>
            <person name="Flood B.E."/>
            <person name="Bailey J.V."/>
            <person name="Jones D.S."/>
            <person name="Biddanda B."/>
            <person name="Ruberg S.A."/>
            <person name="Marcus D.N."/>
            <person name="Dick G.J."/>
        </authorList>
    </citation>
    <scope>NUCLEOTIDE SEQUENCE [LARGE SCALE GENOMIC DNA]</scope>
    <source>
        <strain evidence="3">A8</strain>
    </source>
</reference>
<comment type="caution">
    <text evidence="3">The sequence shown here is derived from an EMBL/GenBank/DDBJ whole genome shotgun (WGS) entry which is preliminary data.</text>
</comment>
<feature type="region of interest" description="Disordered" evidence="1">
    <location>
        <begin position="32"/>
        <end position="64"/>
    </location>
</feature>
<sequence length="442" mass="46269">MTQGKVRFSTLSSALLMASSLALLSACGGGSSDTAATDTTTTATSDTSTTGNTNATPTTPDTSVKTGVFIDAPVKGLTYKTATQSGVTNDKGEFKYITGETVTFSLDGVELGSGKAQAKLPVTLISTETYVAQFLQTMDTDANPDLIDVSKIKLDGTTIANFKTRLASALKTGRVIETGGMNNVGLDGLLSTKVLTEIQTASQVALVNQTVVSDSAAAKHVYNTVGSIPWQSSEVSGKVYAKADAIGNKEIFTLNSNGTLLAYSQDVGDATPNQMNGTWLLQNGQLLVTFTGETKQYNVQKISQDDSTIDFWPASTDGTDDSELNEWHPAQPLTLAALNGKHLSFDMTGNVDCTAMTISFSGATATLRDKCGGKYEEAVGTAEAVAGTQNLIKFGLGDKYMLMAISSGDVSKGRMTRANFKGSTLGSIDVSNYTAVSTPLQP</sequence>
<evidence type="ECO:0000313" key="4">
    <source>
        <dbReference type="Proteomes" id="UP000192491"/>
    </source>
</evidence>
<feature type="chain" id="PRO_5012621014" evidence="2">
    <location>
        <begin position="26"/>
        <end position="442"/>
    </location>
</feature>
<proteinExistence type="predicted"/>
<dbReference type="EMBL" id="MTEJ01000158">
    <property type="protein sequence ID" value="OQX08977.1"/>
    <property type="molecule type" value="Genomic_DNA"/>
</dbReference>
<keyword evidence="2" id="KW-0732">Signal</keyword>
<feature type="signal peptide" evidence="2">
    <location>
        <begin position="1"/>
        <end position="25"/>
    </location>
</feature>
<evidence type="ECO:0000313" key="3">
    <source>
        <dbReference type="EMBL" id="OQX08977.1"/>
    </source>
</evidence>
<organism evidence="3 4">
    <name type="scientific">Thiothrix lacustris</name>
    <dbReference type="NCBI Taxonomy" id="525917"/>
    <lineage>
        <taxon>Bacteria</taxon>
        <taxon>Pseudomonadati</taxon>
        <taxon>Pseudomonadota</taxon>
        <taxon>Gammaproteobacteria</taxon>
        <taxon>Thiotrichales</taxon>
        <taxon>Thiotrichaceae</taxon>
        <taxon>Thiothrix</taxon>
    </lineage>
</organism>
<protein>
    <submittedName>
        <fullName evidence="3">Uncharacterized protein</fullName>
    </submittedName>
</protein>
<gene>
    <name evidence="3" type="ORF">BWK73_23930</name>
</gene>
<feature type="compositionally biased region" description="Low complexity" evidence="1">
    <location>
        <begin position="32"/>
        <end position="62"/>
    </location>
</feature>
<accession>A0A1Y1QM32</accession>
<dbReference type="Proteomes" id="UP000192491">
    <property type="component" value="Unassembled WGS sequence"/>
</dbReference>
<evidence type="ECO:0000256" key="2">
    <source>
        <dbReference type="SAM" id="SignalP"/>
    </source>
</evidence>